<name>A0A653DW51_CALMS</name>
<evidence type="ECO:0000313" key="1">
    <source>
        <dbReference type="EMBL" id="VEN64439.1"/>
    </source>
</evidence>
<dbReference type="OrthoDB" id="75807at2759"/>
<dbReference type="EMBL" id="CAACVG010015384">
    <property type="protein sequence ID" value="VEN64439.1"/>
    <property type="molecule type" value="Genomic_DNA"/>
</dbReference>
<dbReference type="Proteomes" id="UP000410492">
    <property type="component" value="Unassembled WGS sequence"/>
</dbReference>
<organism evidence="1 2">
    <name type="scientific">Callosobruchus maculatus</name>
    <name type="common">Southern cowpea weevil</name>
    <name type="synonym">Pulse bruchid</name>
    <dbReference type="NCBI Taxonomy" id="64391"/>
    <lineage>
        <taxon>Eukaryota</taxon>
        <taxon>Metazoa</taxon>
        <taxon>Ecdysozoa</taxon>
        <taxon>Arthropoda</taxon>
        <taxon>Hexapoda</taxon>
        <taxon>Insecta</taxon>
        <taxon>Pterygota</taxon>
        <taxon>Neoptera</taxon>
        <taxon>Endopterygota</taxon>
        <taxon>Coleoptera</taxon>
        <taxon>Polyphaga</taxon>
        <taxon>Cucujiformia</taxon>
        <taxon>Chrysomeloidea</taxon>
        <taxon>Chrysomelidae</taxon>
        <taxon>Bruchinae</taxon>
        <taxon>Bruchini</taxon>
        <taxon>Callosobruchus</taxon>
    </lineage>
</organism>
<accession>A0A653DW51</accession>
<gene>
    <name evidence="1" type="ORF">CALMAC_LOCUS20957</name>
</gene>
<dbReference type="AlphaFoldDB" id="A0A653DW51"/>
<proteinExistence type="predicted"/>
<sequence length="69" mass="8126">MFYAPLHEHTYRIPRLHGMMVLQLIDGLNAAYTDGCGRIEFVWNRLNYDELGVLLAGNSLKFMFFFKIR</sequence>
<protein>
    <submittedName>
        <fullName evidence="1">Uncharacterized protein</fullName>
    </submittedName>
</protein>
<reference evidence="1 2" key="1">
    <citation type="submission" date="2019-01" db="EMBL/GenBank/DDBJ databases">
        <authorList>
            <person name="Sayadi A."/>
        </authorList>
    </citation>
    <scope>NUCLEOTIDE SEQUENCE [LARGE SCALE GENOMIC DNA]</scope>
</reference>
<keyword evidence="2" id="KW-1185">Reference proteome</keyword>
<evidence type="ECO:0000313" key="2">
    <source>
        <dbReference type="Proteomes" id="UP000410492"/>
    </source>
</evidence>